<organism evidence="4 5">
    <name type="scientific">Paramecium primaurelia</name>
    <dbReference type="NCBI Taxonomy" id="5886"/>
    <lineage>
        <taxon>Eukaryota</taxon>
        <taxon>Sar</taxon>
        <taxon>Alveolata</taxon>
        <taxon>Ciliophora</taxon>
        <taxon>Intramacronucleata</taxon>
        <taxon>Oligohymenophorea</taxon>
        <taxon>Peniculida</taxon>
        <taxon>Parameciidae</taxon>
        <taxon>Paramecium</taxon>
    </lineage>
</organism>
<dbReference type="Proteomes" id="UP000688137">
    <property type="component" value="Unassembled WGS sequence"/>
</dbReference>
<evidence type="ECO:0000313" key="5">
    <source>
        <dbReference type="Proteomes" id="UP000688137"/>
    </source>
</evidence>
<dbReference type="InterPro" id="IPR037355">
    <property type="entry name" value="COMMD3"/>
</dbReference>
<evidence type="ECO:0000256" key="2">
    <source>
        <dbReference type="ARBA" id="ARBA00093469"/>
    </source>
</evidence>
<evidence type="ECO:0000259" key="3">
    <source>
        <dbReference type="PROSITE" id="PS51269"/>
    </source>
</evidence>
<name>A0A8S1LG98_PARPR</name>
<dbReference type="CDD" id="cd04751">
    <property type="entry name" value="Commd3"/>
    <property type="match status" value="1"/>
</dbReference>
<dbReference type="OMA" id="IDIEWKQ"/>
<dbReference type="GO" id="GO:0006814">
    <property type="term" value="P:sodium ion transport"/>
    <property type="evidence" value="ECO:0007669"/>
    <property type="project" value="InterPro"/>
</dbReference>
<sequence length="206" mass="23792">MNIQETKNIPEEVSKGLSLLAKDPFAQQNFDKLSKCVFMNLAGEENNTKILDQLNTEPLTNELFNLILLFTVQCIKLQLMEIEITTNLYDYGFDQTIVDGYIKKFTQFKQFINDPDNAIIAANFESKIGFNYLVDVDWQQEIVVSSKYANKVYQEIYKIQLHTKSTDTKDKDIVFKCTLPQLIEINNQLGMMVKNIESSSDLKHLK</sequence>
<feature type="domain" description="COMM" evidence="3">
    <location>
        <begin position="132"/>
        <end position="200"/>
    </location>
</feature>
<evidence type="ECO:0000313" key="4">
    <source>
        <dbReference type="EMBL" id="CAD8066717.1"/>
    </source>
</evidence>
<accession>A0A8S1LG98</accession>
<dbReference type="AlphaFoldDB" id="A0A8S1LG98"/>
<evidence type="ECO:0000256" key="1">
    <source>
        <dbReference type="ARBA" id="ARBA00016548"/>
    </source>
</evidence>
<dbReference type="PROSITE" id="PS51269">
    <property type="entry name" value="COMM"/>
    <property type="match status" value="1"/>
</dbReference>
<gene>
    <name evidence="4" type="ORF">PPRIM_AZ9-3.1.T0390261</name>
</gene>
<dbReference type="PANTHER" id="PTHR31159">
    <property type="entry name" value="COMM DOMAIN-CONTAINING PROTEIN 3"/>
    <property type="match status" value="1"/>
</dbReference>
<proteinExistence type="inferred from homology"/>
<comment type="similarity">
    <text evidence="2">Belongs to the COMM domain-containing protein 3 family.</text>
</comment>
<comment type="caution">
    <text evidence="4">The sequence shown here is derived from an EMBL/GenBank/DDBJ whole genome shotgun (WGS) entry which is preliminary data.</text>
</comment>
<reference evidence="4" key="1">
    <citation type="submission" date="2021-01" db="EMBL/GenBank/DDBJ databases">
        <authorList>
            <consortium name="Genoscope - CEA"/>
            <person name="William W."/>
        </authorList>
    </citation>
    <scope>NUCLEOTIDE SEQUENCE</scope>
</reference>
<dbReference type="PANTHER" id="PTHR31159:SF1">
    <property type="entry name" value="COMM DOMAIN-CONTAINING PROTEIN 3"/>
    <property type="match status" value="1"/>
</dbReference>
<dbReference type="Pfam" id="PF07258">
    <property type="entry name" value="COMM_domain"/>
    <property type="match status" value="1"/>
</dbReference>
<dbReference type="InterPro" id="IPR017920">
    <property type="entry name" value="COMM"/>
</dbReference>
<protein>
    <recommendedName>
        <fullName evidence="1">COMM domain-containing protein 3</fullName>
    </recommendedName>
</protein>
<keyword evidence="5" id="KW-1185">Reference proteome</keyword>
<dbReference type="EMBL" id="CAJJDM010000038">
    <property type="protein sequence ID" value="CAD8066717.1"/>
    <property type="molecule type" value="Genomic_DNA"/>
</dbReference>